<dbReference type="EMBL" id="JAARLZ010000002">
    <property type="protein sequence ID" value="NII05660.1"/>
    <property type="molecule type" value="Genomic_DNA"/>
</dbReference>
<dbReference type="Pfam" id="PF10463">
    <property type="entry name" value="Peptidase_U49"/>
    <property type="match status" value="1"/>
</dbReference>
<reference evidence="2 3" key="1">
    <citation type="submission" date="2020-03" db="EMBL/GenBank/DDBJ databases">
        <authorList>
            <person name="Lai Q."/>
        </authorList>
    </citation>
    <scope>NUCLEOTIDE SEQUENCE [LARGE SCALE GENOMIC DNA]</scope>
    <source>
        <strain evidence="2 3">CCUG 25036</strain>
    </source>
</reference>
<dbReference type="AlphaFoldDB" id="A0A7X5ZHL1"/>
<gene>
    <name evidence="2" type="ORF">HBF25_04550</name>
</gene>
<feature type="region of interest" description="Disordered" evidence="1">
    <location>
        <begin position="1"/>
        <end position="22"/>
    </location>
</feature>
<feature type="compositionally biased region" description="Low complexity" evidence="1">
    <location>
        <begin position="9"/>
        <end position="21"/>
    </location>
</feature>
<comment type="caution">
    <text evidence="2">The sequence shown here is derived from an EMBL/GenBank/DDBJ whole genome shotgun (WGS) entry which is preliminary data.</text>
</comment>
<sequence>MTVAIHPAPMNTEETPTMTNEPSDRTTVLHLLRGAVPERADDISGLWRQYGHAVEVAPSSKGVTMNADAKRIQFDTKTIDLFWLLGFSSWRAIEVYAPALVVATSSGMPLDQALSVDAERGQYEFDYKQRIATAQSLITAEQTSEISWPADIPQPSADRDGLGDVQHMAAFDLVALALAFALLHEFQHVMFCADESAPSTLPEEEIACDAYARTFMTSGLAAYAKKHEHDFAQVQQKRAMGITLAAVIIHAMTPSHAHWGNRQYPPIAERLTAMISGYTLPADSSFWAFTACLLIALIRQENRPLDIVAHSNKEMVEMLLDRLC</sequence>
<proteinExistence type="predicted"/>
<keyword evidence="3" id="KW-1185">Reference proteome</keyword>
<dbReference type="Proteomes" id="UP000490980">
    <property type="component" value="Unassembled WGS sequence"/>
</dbReference>
<evidence type="ECO:0000256" key="1">
    <source>
        <dbReference type="SAM" id="MobiDB-lite"/>
    </source>
</evidence>
<dbReference type="InterPro" id="IPR019504">
    <property type="entry name" value="Peptidase_U49_Lit_pept"/>
</dbReference>
<organism evidence="2 3">
    <name type="scientific">Luteibacter anthropi</name>
    <dbReference type="NCBI Taxonomy" id="564369"/>
    <lineage>
        <taxon>Bacteria</taxon>
        <taxon>Pseudomonadati</taxon>
        <taxon>Pseudomonadota</taxon>
        <taxon>Gammaproteobacteria</taxon>
        <taxon>Lysobacterales</taxon>
        <taxon>Rhodanobacteraceae</taxon>
        <taxon>Luteibacter</taxon>
    </lineage>
</organism>
<accession>A0A7X5ZHL1</accession>
<dbReference type="RefSeq" id="WP_166946750.1">
    <property type="nucleotide sequence ID" value="NZ_JAARLZ010000002.1"/>
</dbReference>
<evidence type="ECO:0000313" key="2">
    <source>
        <dbReference type="EMBL" id="NII05660.1"/>
    </source>
</evidence>
<name>A0A7X5ZHL1_9GAMM</name>
<protein>
    <submittedName>
        <fullName evidence="2">Peptidase U49, Lit peptidase</fullName>
    </submittedName>
</protein>
<evidence type="ECO:0000313" key="3">
    <source>
        <dbReference type="Proteomes" id="UP000490980"/>
    </source>
</evidence>